<dbReference type="EMBL" id="DXCH01000284">
    <property type="protein sequence ID" value="HIZ08350.1"/>
    <property type="molecule type" value="Genomic_DNA"/>
</dbReference>
<evidence type="ECO:0000256" key="1">
    <source>
        <dbReference type="ARBA" id="ARBA00000439"/>
    </source>
</evidence>
<dbReference type="Pfam" id="PF02446">
    <property type="entry name" value="Glyco_hydro_77"/>
    <property type="match status" value="1"/>
</dbReference>
<evidence type="ECO:0000256" key="4">
    <source>
        <dbReference type="ARBA" id="ARBA00020295"/>
    </source>
</evidence>
<comment type="similarity">
    <text evidence="2">Belongs to the disproportionating enzyme family.</text>
</comment>
<organism evidence="10 11">
    <name type="scientific">Candidatus Eubacterium avistercoris</name>
    <dbReference type="NCBI Taxonomy" id="2838567"/>
    <lineage>
        <taxon>Bacteria</taxon>
        <taxon>Bacillati</taxon>
        <taxon>Bacillota</taxon>
        <taxon>Clostridia</taxon>
        <taxon>Eubacteriales</taxon>
        <taxon>Eubacteriaceae</taxon>
        <taxon>Eubacterium</taxon>
    </lineage>
</organism>
<comment type="catalytic activity">
    <reaction evidence="1">
        <text>Transfers a segment of a (1-&gt;4)-alpha-D-glucan to a new position in an acceptor, which may be glucose or a (1-&gt;4)-alpha-D-glucan.</text>
        <dbReference type="EC" id="2.4.1.25"/>
    </reaction>
</comment>
<dbReference type="InterPro" id="IPR017853">
    <property type="entry name" value="GH"/>
</dbReference>
<evidence type="ECO:0000313" key="10">
    <source>
        <dbReference type="EMBL" id="HIZ08350.1"/>
    </source>
</evidence>
<keyword evidence="6 10" id="KW-0808">Transferase</keyword>
<dbReference type="GO" id="GO:0004134">
    <property type="term" value="F:4-alpha-glucanotransferase activity"/>
    <property type="evidence" value="ECO:0007669"/>
    <property type="project" value="UniProtKB-EC"/>
</dbReference>
<evidence type="ECO:0000256" key="8">
    <source>
        <dbReference type="ARBA" id="ARBA00031423"/>
    </source>
</evidence>
<comment type="caution">
    <text evidence="10">The sequence shown here is derived from an EMBL/GenBank/DDBJ whole genome shotgun (WGS) entry which is preliminary data.</text>
</comment>
<dbReference type="InterPro" id="IPR003385">
    <property type="entry name" value="Glyco_hydro_77"/>
</dbReference>
<evidence type="ECO:0000313" key="11">
    <source>
        <dbReference type="Proteomes" id="UP000824024"/>
    </source>
</evidence>
<dbReference type="EC" id="2.4.1.25" evidence="3"/>
<dbReference type="PANTHER" id="PTHR32438">
    <property type="entry name" value="4-ALPHA-GLUCANOTRANSFERASE DPE1, CHLOROPLASTIC/AMYLOPLASTIC"/>
    <property type="match status" value="1"/>
</dbReference>
<name>A0A9D2IGM6_9FIRM</name>
<dbReference type="SUPFAM" id="SSF51445">
    <property type="entry name" value="(Trans)glycosidases"/>
    <property type="match status" value="1"/>
</dbReference>
<reference evidence="10" key="2">
    <citation type="submission" date="2021-04" db="EMBL/GenBank/DDBJ databases">
        <authorList>
            <person name="Gilroy R."/>
        </authorList>
    </citation>
    <scope>NUCLEOTIDE SEQUENCE</scope>
    <source>
        <strain evidence="10">CHK192-9172</strain>
    </source>
</reference>
<evidence type="ECO:0000256" key="9">
    <source>
        <dbReference type="ARBA" id="ARBA00031501"/>
    </source>
</evidence>
<proteinExistence type="inferred from homology"/>
<reference evidence="10" key="1">
    <citation type="journal article" date="2021" name="PeerJ">
        <title>Extensive microbial diversity within the chicken gut microbiome revealed by metagenomics and culture.</title>
        <authorList>
            <person name="Gilroy R."/>
            <person name="Ravi A."/>
            <person name="Getino M."/>
            <person name="Pursley I."/>
            <person name="Horton D.L."/>
            <person name="Alikhan N.F."/>
            <person name="Baker D."/>
            <person name="Gharbi K."/>
            <person name="Hall N."/>
            <person name="Watson M."/>
            <person name="Adriaenssens E.M."/>
            <person name="Foster-Nyarko E."/>
            <person name="Jarju S."/>
            <person name="Secka A."/>
            <person name="Antonio M."/>
            <person name="Oren A."/>
            <person name="Chaudhuri R.R."/>
            <person name="La Ragione R."/>
            <person name="Hildebrand F."/>
            <person name="Pallen M.J."/>
        </authorList>
    </citation>
    <scope>NUCLEOTIDE SEQUENCE</scope>
    <source>
        <strain evidence="10">CHK192-9172</strain>
    </source>
</reference>
<keyword evidence="7" id="KW-0119">Carbohydrate metabolism</keyword>
<keyword evidence="5 10" id="KW-0328">Glycosyltransferase</keyword>
<feature type="non-terminal residue" evidence="10">
    <location>
        <position position="97"/>
    </location>
</feature>
<dbReference type="PANTHER" id="PTHR32438:SF5">
    <property type="entry name" value="4-ALPHA-GLUCANOTRANSFERASE DPE1, CHLOROPLASTIC_AMYLOPLASTIC"/>
    <property type="match status" value="1"/>
</dbReference>
<gene>
    <name evidence="10" type="ORF">IAA08_10515</name>
</gene>
<dbReference type="Gene3D" id="3.20.20.80">
    <property type="entry name" value="Glycosidases"/>
    <property type="match status" value="1"/>
</dbReference>
<evidence type="ECO:0000256" key="3">
    <source>
        <dbReference type="ARBA" id="ARBA00012560"/>
    </source>
</evidence>
<accession>A0A9D2IGM6</accession>
<dbReference type="Proteomes" id="UP000824024">
    <property type="component" value="Unassembled WGS sequence"/>
</dbReference>
<evidence type="ECO:0000256" key="6">
    <source>
        <dbReference type="ARBA" id="ARBA00022679"/>
    </source>
</evidence>
<protein>
    <recommendedName>
        <fullName evidence="4">4-alpha-glucanotransferase</fullName>
        <ecNumber evidence="3">2.4.1.25</ecNumber>
    </recommendedName>
    <alternativeName>
        <fullName evidence="8">Amylomaltase</fullName>
    </alternativeName>
    <alternativeName>
        <fullName evidence="9">Disproportionating enzyme</fullName>
    </alternativeName>
</protein>
<dbReference type="GO" id="GO:0005975">
    <property type="term" value="P:carbohydrate metabolic process"/>
    <property type="evidence" value="ECO:0007669"/>
    <property type="project" value="InterPro"/>
</dbReference>
<evidence type="ECO:0000256" key="5">
    <source>
        <dbReference type="ARBA" id="ARBA00022676"/>
    </source>
</evidence>
<dbReference type="AlphaFoldDB" id="A0A9D2IGM6"/>
<evidence type="ECO:0000256" key="7">
    <source>
        <dbReference type="ARBA" id="ARBA00023277"/>
    </source>
</evidence>
<evidence type="ECO:0000256" key="2">
    <source>
        <dbReference type="ARBA" id="ARBA00005684"/>
    </source>
</evidence>
<sequence length="97" mass="10738">MRSSGILMHISSLPSRYGIGTLGEEALKFVDFLKDSGQEYWQVLPVGPTSYGDSPYQSFSTFAGNPYFIDLELLCGEGLLTAEECEAFPWGEKDDET</sequence>